<comment type="similarity">
    <text evidence="6">Belongs to the peptidase C19 family.</text>
</comment>
<evidence type="ECO:0000259" key="8">
    <source>
        <dbReference type="PROSITE" id="PS50235"/>
    </source>
</evidence>
<feature type="compositionally biased region" description="Polar residues" evidence="7">
    <location>
        <begin position="152"/>
        <end position="164"/>
    </location>
</feature>
<keyword evidence="5 6" id="KW-0788">Thiol protease</keyword>
<evidence type="ECO:0000256" key="2">
    <source>
        <dbReference type="ARBA" id="ARBA00022670"/>
    </source>
</evidence>
<feature type="region of interest" description="Disordered" evidence="7">
    <location>
        <begin position="97"/>
        <end position="130"/>
    </location>
</feature>
<dbReference type="GO" id="GO:0005634">
    <property type="term" value="C:nucleus"/>
    <property type="evidence" value="ECO:0007669"/>
    <property type="project" value="TreeGrafter"/>
</dbReference>
<evidence type="ECO:0000256" key="7">
    <source>
        <dbReference type="SAM" id="MobiDB-lite"/>
    </source>
</evidence>
<evidence type="ECO:0000313" key="9">
    <source>
        <dbReference type="EMBL" id="CAG8572304.1"/>
    </source>
</evidence>
<keyword evidence="3 6" id="KW-0833">Ubl conjugation pathway</keyword>
<dbReference type="EC" id="3.4.19.12" evidence="6"/>
<dbReference type="InterPro" id="IPR050164">
    <property type="entry name" value="Peptidase_C19"/>
</dbReference>
<dbReference type="GO" id="GO:0006508">
    <property type="term" value="P:proteolysis"/>
    <property type="evidence" value="ECO:0007669"/>
    <property type="project" value="UniProtKB-KW"/>
</dbReference>
<evidence type="ECO:0000256" key="4">
    <source>
        <dbReference type="ARBA" id="ARBA00022801"/>
    </source>
</evidence>
<name>A0A9N9BNN9_9GLOM</name>
<comment type="caution">
    <text evidence="9">The sequence shown here is derived from an EMBL/GenBank/DDBJ whole genome shotgun (WGS) entry which is preliminary data.</text>
</comment>
<dbReference type="GO" id="GO:0004843">
    <property type="term" value="F:cysteine-type deubiquitinase activity"/>
    <property type="evidence" value="ECO:0007669"/>
    <property type="project" value="UniProtKB-UniRule"/>
</dbReference>
<feature type="domain" description="USP" evidence="8">
    <location>
        <begin position="200"/>
        <end position="550"/>
    </location>
</feature>
<reference evidence="9" key="1">
    <citation type="submission" date="2021-06" db="EMBL/GenBank/DDBJ databases">
        <authorList>
            <person name="Kallberg Y."/>
            <person name="Tangrot J."/>
            <person name="Rosling A."/>
        </authorList>
    </citation>
    <scope>NUCLEOTIDE SEQUENCE</scope>
    <source>
        <strain evidence="9">IA702</strain>
    </source>
</reference>
<evidence type="ECO:0000256" key="5">
    <source>
        <dbReference type="ARBA" id="ARBA00022807"/>
    </source>
</evidence>
<keyword evidence="2 6" id="KW-0645">Protease</keyword>
<dbReference type="InterPro" id="IPR001394">
    <property type="entry name" value="Peptidase_C19_UCH"/>
</dbReference>
<organism evidence="9 10">
    <name type="scientific">Paraglomus occultum</name>
    <dbReference type="NCBI Taxonomy" id="144539"/>
    <lineage>
        <taxon>Eukaryota</taxon>
        <taxon>Fungi</taxon>
        <taxon>Fungi incertae sedis</taxon>
        <taxon>Mucoromycota</taxon>
        <taxon>Glomeromycotina</taxon>
        <taxon>Glomeromycetes</taxon>
        <taxon>Paraglomerales</taxon>
        <taxon>Paraglomeraceae</taxon>
        <taxon>Paraglomus</taxon>
    </lineage>
</organism>
<dbReference type="PANTHER" id="PTHR24006:SF687">
    <property type="entry name" value="UBIQUITIN CARBOXYL-TERMINAL HYDROLASE 10"/>
    <property type="match status" value="1"/>
</dbReference>
<dbReference type="GO" id="GO:0005829">
    <property type="term" value="C:cytosol"/>
    <property type="evidence" value="ECO:0007669"/>
    <property type="project" value="TreeGrafter"/>
</dbReference>
<dbReference type="GO" id="GO:0016579">
    <property type="term" value="P:protein deubiquitination"/>
    <property type="evidence" value="ECO:0007669"/>
    <property type="project" value="InterPro"/>
</dbReference>
<dbReference type="OrthoDB" id="429671at2759"/>
<evidence type="ECO:0000313" key="10">
    <source>
        <dbReference type="Proteomes" id="UP000789572"/>
    </source>
</evidence>
<dbReference type="PROSITE" id="PS00972">
    <property type="entry name" value="USP_1"/>
    <property type="match status" value="1"/>
</dbReference>
<proteinExistence type="inferred from homology"/>
<dbReference type="PROSITE" id="PS50235">
    <property type="entry name" value="USP_3"/>
    <property type="match status" value="1"/>
</dbReference>
<evidence type="ECO:0000256" key="6">
    <source>
        <dbReference type="RuleBase" id="RU366025"/>
    </source>
</evidence>
<dbReference type="SUPFAM" id="SSF54001">
    <property type="entry name" value="Cysteine proteinases"/>
    <property type="match status" value="1"/>
</dbReference>
<dbReference type="AlphaFoldDB" id="A0A9N9BNN9"/>
<gene>
    <name evidence="9" type="ORF">POCULU_LOCUS6058</name>
</gene>
<dbReference type="PROSITE" id="PS00973">
    <property type="entry name" value="USP_2"/>
    <property type="match status" value="1"/>
</dbReference>
<sequence>MPDNLIQKEKTFQFLFGNFSREELETISSGVSDLNDISVNFRLTKKGAKLPVDDGTQHVLENVLEEETSAPQTSSNQIHEYTSDQVMTNGIESKVHHGVNGQAKSPTVEDETEQNTEELPPQKAEANLNKPQRSWAGLFAKPDGVTSQAITGVTQPQKHTLQNKQLKHTPAPPIKPKANGLKDVVTGFEASMRADLITPRGLVNNGNMCFMNAILQPLAHCPPLYNLLTKISKEVAHSFKSKTPLVDSMVMFLKEYEQSNVNGNAEQEYGNPFVPEYVYDAVRSLNRFDSMKGRQEDAEEFLGFLLDGMHEELVAALSNNESDVKENAVDGNAWLEVGPKNRTNITRATDAKESPVSRIFGGKMRSVLKCPGSKDSVTLQPFQSLQLDIQPDAVKTVEDALRNLTEPEYIDDYVSPQKGLVRASKCWFIEILPPVLILHLKRFVYDKTGGTQKLQKVVQYSDKLIIHPELISASQRTPKLIEYKLFGVVYHHGSSATGGHYTCDVLRQNDQWLRIDDTVIKPATTEDVVVTESPSKPPDRMAYLLFYMRT</sequence>
<dbReference type="EMBL" id="CAJVPJ010001040">
    <property type="protein sequence ID" value="CAG8572304.1"/>
    <property type="molecule type" value="Genomic_DNA"/>
</dbReference>
<dbReference type="InterPro" id="IPR018200">
    <property type="entry name" value="USP_CS"/>
</dbReference>
<evidence type="ECO:0000256" key="3">
    <source>
        <dbReference type="ARBA" id="ARBA00022786"/>
    </source>
</evidence>
<evidence type="ECO:0000256" key="1">
    <source>
        <dbReference type="ARBA" id="ARBA00000707"/>
    </source>
</evidence>
<keyword evidence="4 6" id="KW-0378">Hydrolase</keyword>
<feature type="region of interest" description="Disordered" evidence="7">
    <location>
        <begin position="152"/>
        <end position="180"/>
    </location>
</feature>
<dbReference type="InterPro" id="IPR028889">
    <property type="entry name" value="USP"/>
</dbReference>
<dbReference type="PANTHER" id="PTHR24006">
    <property type="entry name" value="UBIQUITIN CARBOXYL-TERMINAL HYDROLASE"/>
    <property type="match status" value="1"/>
</dbReference>
<comment type="catalytic activity">
    <reaction evidence="1 6">
        <text>Thiol-dependent hydrolysis of ester, thioester, amide, peptide and isopeptide bonds formed by the C-terminal Gly of ubiquitin (a 76-residue protein attached to proteins as an intracellular targeting signal).</text>
        <dbReference type="EC" id="3.4.19.12"/>
    </reaction>
</comment>
<dbReference type="InterPro" id="IPR038765">
    <property type="entry name" value="Papain-like_cys_pep_sf"/>
</dbReference>
<accession>A0A9N9BNN9</accession>
<dbReference type="Gene3D" id="3.90.70.10">
    <property type="entry name" value="Cysteine proteinases"/>
    <property type="match status" value="1"/>
</dbReference>
<dbReference type="Pfam" id="PF00443">
    <property type="entry name" value="UCH"/>
    <property type="match status" value="1"/>
</dbReference>
<keyword evidence="10" id="KW-1185">Reference proteome</keyword>
<dbReference type="Proteomes" id="UP000789572">
    <property type="component" value="Unassembled WGS sequence"/>
</dbReference>
<protein>
    <recommendedName>
        <fullName evidence="6">Ubiquitin carboxyl-terminal hydrolase</fullName>
        <ecNumber evidence="6">3.4.19.12</ecNumber>
    </recommendedName>
</protein>